<gene>
    <name evidence="8" type="ORF">L484_006478</name>
</gene>
<dbReference type="Gene3D" id="1.10.10.60">
    <property type="entry name" value="Homeodomain-like"/>
    <property type="match status" value="2"/>
</dbReference>
<dbReference type="GO" id="GO:0003677">
    <property type="term" value="F:DNA binding"/>
    <property type="evidence" value="ECO:0007669"/>
    <property type="project" value="UniProtKB-KW"/>
</dbReference>
<name>W9QU95_9ROSA</name>
<accession>W9QU95</accession>
<feature type="compositionally biased region" description="Low complexity" evidence="5">
    <location>
        <begin position="528"/>
        <end position="544"/>
    </location>
</feature>
<dbReference type="InterPro" id="IPR015495">
    <property type="entry name" value="Myb_TF_plants"/>
</dbReference>
<dbReference type="Proteomes" id="UP000030645">
    <property type="component" value="Unassembled WGS sequence"/>
</dbReference>
<dbReference type="EMBL" id="KE344173">
    <property type="protein sequence ID" value="EXB54318.1"/>
    <property type="molecule type" value="Genomic_DNA"/>
</dbReference>
<feature type="domain" description="Myb-like" evidence="6">
    <location>
        <begin position="62"/>
        <end position="112"/>
    </location>
</feature>
<feature type="region of interest" description="Disordered" evidence="5">
    <location>
        <begin position="498"/>
        <end position="544"/>
    </location>
</feature>
<evidence type="ECO:0000313" key="9">
    <source>
        <dbReference type="Proteomes" id="UP000030645"/>
    </source>
</evidence>
<evidence type="ECO:0000256" key="4">
    <source>
        <dbReference type="ARBA" id="ARBA00023242"/>
    </source>
</evidence>
<feature type="domain" description="Myb-like" evidence="6">
    <location>
        <begin position="9"/>
        <end position="61"/>
    </location>
</feature>
<dbReference type="eggNOG" id="KOG0048">
    <property type="taxonomic scope" value="Eukaryota"/>
</dbReference>
<keyword evidence="2" id="KW-0677">Repeat</keyword>
<proteinExistence type="predicted"/>
<dbReference type="GO" id="GO:0005634">
    <property type="term" value="C:nucleus"/>
    <property type="evidence" value="ECO:0007669"/>
    <property type="project" value="UniProtKB-SubCell"/>
</dbReference>
<evidence type="ECO:0000313" key="8">
    <source>
        <dbReference type="EMBL" id="EXB54318.1"/>
    </source>
</evidence>
<feature type="compositionally biased region" description="Polar residues" evidence="5">
    <location>
        <begin position="518"/>
        <end position="527"/>
    </location>
</feature>
<protein>
    <submittedName>
        <fullName evidence="8">Transcription factor</fullName>
    </submittedName>
</protein>
<feature type="domain" description="HTH myb-type" evidence="7">
    <location>
        <begin position="9"/>
        <end position="61"/>
    </location>
</feature>
<evidence type="ECO:0000259" key="7">
    <source>
        <dbReference type="PROSITE" id="PS51294"/>
    </source>
</evidence>
<dbReference type="CDD" id="cd00167">
    <property type="entry name" value="SANT"/>
    <property type="match status" value="2"/>
</dbReference>
<keyword evidence="4" id="KW-0539">Nucleus</keyword>
<feature type="region of interest" description="Disordered" evidence="5">
    <location>
        <begin position="130"/>
        <end position="156"/>
    </location>
</feature>
<dbReference type="AlphaFoldDB" id="W9QU95"/>
<comment type="subcellular location">
    <subcellularLocation>
        <location evidence="1">Nucleus</location>
    </subcellularLocation>
</comment>
<evidence type="ECO:0000256" key="2">
    <source>
        <dbReference type="ARBA" id="ARBA00022737"/>
    </source>
</evidence>
<dbReference type="PROSITE" id="PS50090">
    <property type="entry name" value="MYB_LIKE"/>
    <property type="match status" value="2"/>
</dbReference>
<organism evidence="8 9">
    <name type="scientific">Morus notabilis</name>
    <dbReference type="NCBI Taxonomy" id="981085"/>
    <lineage>
        <taxon>Eukaryota</taxon>
        <taxon>Viridiplantae</taxon>
        <taxon>Streptophyta</taxon>
        <taxon>Embryophyta</taxon>
        <taxon>Tracheophyta</taxon>
        <taxon>Spermatophyta</taxon>
        <taxon>Magnoliopsida</taxon>
        <taxon>eudicotyledons</taxon>
        <taxon>Gunneridae</taxon>
        <taxon>Pentapetalae</taxon>
        <taxon>rosids</taxon>
        <taxon>fabids</taxon>
        <taxon>Rosales</taxon>
        <taxon>Moraceae</taxon>
        <taxon>Moreae</taxon>
        <taxon>Morus</taxon>
    </lineage>
</organism>
<reference evidence="9" key="1">
    <citation type="submission" date="2013-01" db="EMBL/GenBank/DDBJ databases">
        <title>Draft Genome Sequence of a Mulberry Tree, Morus notabilis C.K. Schneid.</title>
        <authorList>
            <person name="He N."/>
            <person name="Zhao S."/>
        </authorList>
    </citation>
    <scope>NUCLEOTIDE SEQUENCE</scope>
</reference>
<keyword evidence="9" id="KW-1185">Reference proteome</keyword>
<feature type="domain" description="HTH myb-type" evidence="7">
    <location>
        <begin position="62"/>
        <end position="116"/>
    </location>
</feature>
<sequence length="544" mass="59735">MGRNPCCNIEGLRKGAWTPEEDQKLVSYIQKHGEGAWRSLPQKSGLLRCGKSCRLRWANYLKPDIKRGDFTSEEEKSILQLHSVLGNKWSIIAKNLPGRTDNEIKNHWNTHLKRRSIEIKNVDQNPVLGSMKIGDHPKPKSHLHVKRSISTTTATTTSAHDRLLNELAASNKLKASSCLASLAAPHNRKDDKAAASTPSSILNKMATTCLKPKSHNLLNAVKAVLSQSPQASPMGKSVGNVLIANSTSTITITSGRFSDFEGGNSSTVMEFSPRSKNARVLLNEMASKLSLLNRPDPISLSGPDQSPAVDNNVMNINSLASVLDGKELGETCLFQDMGFDHYYDHQEVDLFKGIANAEEEGDRDHNNHIVGDDLFNEHVHGFTSTGSTKKGASAYVDVCCKREKGREGEIGRSSRALIATLLLICRFFIDSGRPIDGFRRPWSTVLSSFSTTGPNLPPENHPQPHRQKLDLDVVTARSLRPKNFVGFVSLMAATTPWEGSPALPHRDPPRRRKLDLHSSASDHSNQRASSASIISLSSSLSWTP</sequence>
<dbReference type="PROSITE" id="PS51294">
    <property type="entry name" value="HTH_MYB"/>
    <property type="match status" value="2"/>
</dbReference>
<dbReference type="PANTHER" id="PTHR10641:SF1328">
    <property type="entry name" value="TRANSCRIPTION FACTOR MYB34"/>
    <property type="match status" value="1"/>
</dbReference>
<evidence type="ECO:0000256" key="1">
    <source>
        <dbReference type="ARBA" id="ARBA00004123"/>
    </source>
</evidence>
<dbReference type="InterPro" id="IPR001005">
    <property type="entry name" value="SANT/Myb"/>
</dbReference>
<dbReference type="InterPro" id="IPR017930">
    <property type="entry name" value="Myb_dom"/>
</dbReference>
<dbReference type="SMART" id="SM00717">
    <property type="entry name" value="SANT"/>
    <property type="match status" value="2"/>
</dbReference>
<evidence type="ECO:0000259" key="6">
    <source>
        <dbReference type="PROSITE" id="PS50090"/>
    </source>
</evidence>
<keyword evidence="3" id="KW-0238">DNA-binding</keyword>
<dbReference type="FunFam" id="1.10.10.60:FF:000001">
    <property type="entry name" value="MYB-related transcription factor"/>
    <property type="match status" value="1"/>
</dbReference>
<dbReference type="InterPro" id="IPR009057">
    <property type="entry name" value="Homeodomain-like_sf"/>
</dbReference>
<dbReference type="PANTHER" id="PTHR10641">
    <property type="entry name" value="MYB FAMILY TRANSCRIPTION FACTOR"/>
    <property type="match status" value="1"/>
</dbReference>
<dbReference type="Pfam" id="PF00249">
    <property type="entry name" value="Myb_DNA-binding"/>
    <property type="match status" value="2"/>
</dbReference>
<evidence type="ECO:0000256" key="5">
    <source>
        <dbReference type="SAM" id="MobiDB-lite"/>
    </source>
</evidence>
<dbReference type="SUPFAM" id="SSF46689">
    <property type="entry name" value="Homeodomain-like"/>
    <property type="match status" value="1"/>
</dbReference>
<evidence type="ECO:0000256" key="3">
    <source>
        <dbReference type="ARBA" id="ARBA00023125"/>
    </source>
</evidence>